<dbReference type="Proteomes" id="UP000507470">
    <property type="component" value="Unassembled WGS sequence"/>
</dbReference>
<evidence type="ECO:0000256" key="1">
    <source>
        <dbReference type="SAM" id="SignalP"/>
    </source>
</evidence>
<sequence length="200" mass="22216">MLTGKAVARAVRGHILIYNALTALLICEQFQVSSAVLKDNDIEDGVHVSFLEETSDKELRNIETGATGDNSVNTDNALVVGHNIISSIEGKYIDEFVFKRKTQVTSLSSKLNIKVNNEEISVDPQVLFQRLVTTANTMFQDVSEVFNTPFKSKKEIVLANGENKQNFINMLSDKMDNEEYINHQAVSDVPIASTAVRYTS</sequence>
<gene>
    <name evidence="2" type="ORF">MCOR_30174</name>
</gene>
<dbReference type="AlphaFoldDB" id="A0A6J8CG99"/>
<accession>A0A6J8CG99</accession>
<dbReference type="EMBL" id="CACVKT020005531">
    <property type="protein sequence ID" value="CAC5395508.1"/>
    <property type="molecule type" value="Genomic_DNA"/>
</dbReference>
<evidence type="ECO:0000313" key="2">
    <source>
        <dbReference type="EMBL" id="CAC5395508.1"/>
    </source>
</evidence>
<feature type="signal peptide" evidence="1">
    <location>
        <begin position="1"/>
        <end position="35"/>
    </location>
</feature>
<evidence type="ECO:0000313" key="3">
    <source>
        <dbReference type="Proteomes" id="UP000507470"/>
    </source>
</evidence>
<organism evidence="2 3">
    <name type="scientific">Mytilus coruscus</name>
    <name type="common">Sea mussel</name>
    <dbReference type="NCBI Taxonomy" id="42192"/>
    <lineage>
        <taxon>Eukaryota</taxon>
        <taxon>Metazoa</taxon>
        <taxon>Spiralia</taxon>
        <taxon>Lophotrochozoa</taxon>
        <taxon>Mollusca</taxon>
        <taxon>Bivalvia</taxon>
        <taxon>Autobranchia</taxon>
        <taxon>Pteriomorphia</taxon>
        <taxon>Mytilida</taxon>
        <taxon>Mytiloidea</taxon>
        <taxon>Mytilidae</taxon>
        <taxon>Mytilinae</taxon>
        <taxon>Mytilus</taxon>
    </lineage>
</organism>
<proteinExistence type="predicted"/>
<keyword evidence="3" id="KW-1185">Reference proteome</keyword>
<keyword evidence="1" id="KW-0732">Signal</keyword>
<reference evidence="2 3" key="1">
    <citation type="submission" date="2020-06" db="EMBL/GenBank/DDBJ databases">
        <authorList>
            <person name="Li R."/>
            <person name="Bekaert M."/>
        </authorList>
    </citation>
    <scope>NUCLEOTIDE SEQUENCE [LARGE SCALE GENOMIC DNA]</scope>
    <source>
        <strain evidence="3">wild</strain>
    </source>
</reference>
<protein>
    <submittedName>
        <fullName evidence="2">Uncharacterized protein</fullName>
    </submittedName>
</protein>
<name>A0A6J8CG99_MYTCO</name>
<feature type="chain" id="PRO_5026838906" evidence="1">
    <location>
        <begin position="36"/>
        <end position="200"/>
    </location>
</feature>